<feature type="repeat" description="PPR" evidence="3">
    <location>
        <begin position="237"/>
        <end position="271"/>
    </location>
</feature>
<evidence type="ECO:0008006" key="6">
    <source>
        <dbReference type="Google" id="ProtNLM"/>
    </source>
</evidence>
<proteinExistence type="inferred from homology"/>
<dbReference type="Pfam" id="PF13812">
    <property type="entry name" value="PPR_3"/>
    <property type="match status" value="1"/>
</dbReference>
<keyword evidence="2" id="KW-0677">Repeat</keyword>
<dbReference type="NCBIfam" id="TIGR00756">
    <property type="entry name" value="PPR"/>
    <property type="match status" value="3"/>
</dbReference>
<evidence type="ECO:0000256" key="3">
    <source>
        <dbReference type="PROSITE-ProRule" id="PRU00708"/>
    </source>
</evidence>
<dbReference type="Proteomes" id="UP001419268">
    <property type="component" value="Unassembled WGS sequence"/>
</dbReference>
<dbReference type="Pfam" id="PF01535">
    <property type="entry name" value="PPR"/>
    <property type="match status" value="2"/>
</dbReference>
<comment type="similarity">
    <text evidence="1">Belongs to the PPR family. P subfamily.</text>
</comment>
<feature type="repeat" description="PPR" evidence="3">
    <location>
        <begin position="307"/>
        <end position="341"/>
    </location>
</feature>
<comment type="caution">
    <text evidence="4">The sequence shown here is derived from an EMBL/GenBank/DDBJ whole genome shotgun (WGS) entry which is preliminary data.</text>
</comment>
<dbReference type="PANTHER" id="PTHR47941">
    <property type="entry name" value="PENTATRICOPEPTIDE REPEAT-CONTAINING PROTEIN 3, MITOCHONDRIAL"/>
    <property type="match status" value="1"/>
</dbReference>
<dbReference type="PROSITE" id="PS51375">
    <property type="entry name" value="PPR"/>
    <property type="match status" value="4"/>
</dbReference>
<sequence length="479" mass="54207">MIENPRTGAQAIHSKPSQHSLPCYDYDIPNPTASSGAKTLFRILSTVPVSELETELTRSGIPPRPECVEDVLKLCYDSPAAAIKFFGWAGRIAKHTPYSWNLMVDILGKNRLFEAMWDAIRTMRQEGVLSLPTFASVFSSYCIADKVNEAIMSFDVMGRFGIDQNVVALNSLLSAICREDKKMSKAIEFFERVKIKIPPNADSYAILLEGCEKEGNVAIAKTTFGEMAIRIGWSPLNMSAYDAFLTTLVKASQTDEAIKFLKFMKEKDCIPGMKFFSNALNVLIHQGNATHALSLWDIMVGNGLLPNLMMYNGMIGLLSDKNEIDKAFDLLDEMVFNGVFSDPLSYNAIFHSLIKSKKVRGVANFFFEMKKNEQQPTHRNCTAAIKMFFEGDDPEMAIEVWNYMIQNHVRPIEESANALLIGLRNLDRFTDMRKFLDDMLDRKIDISESTMSKLKSAFRRARRSEQDAFARLARRWKPK</sequence>
<name>A0AAP0HSN2_9MAGN</name>
<dbReference type="Pfam" id="PF13041">
    <property type="entry name" value="PPR_2"/>
    <property type="match status" value="1"/>
</dbReference>
<accession>A0AAP0HSN2</accession>
<protein>
    <recommendedName>
        <fullName evidence="6">Pentatricopeptide repeat-containing protein</fullName>
    </recommendedName>
</protein>
<dbReference type="EMBL" id="JBBNAG010000011">
    <property type="protein sequence ID" value="KAK9095712.1"/>
    <property type="molecule type" value="Genomic_DNA"/>
</dbReference>
<feature type="repeat" description="PPR" evidence="3">
    <location>
        <begin position="342"/>
        <end position="376"/>
    </location>
</feature>
<dbReference type="InterPro" id="IPR002885">
    <property type="entry name" value="PPR_rpt"/>
</dbReference>
<organism evidence="4 5">
    <name type="scientific">Stephania cephalantha</name>
    <dbReference type="NCBI Taxonomy" id="152367"/>
    <lineage>
        <taxon>Eukaryota</taxon>
        <taxon>Viridiplantae</taxon>
        <taxon>Streptophyta</taxon>
        <taxon>Embryophyta</taxon>
        <taxon>Tracheophyta</taxon>
        <taxon>Spermatophyta</taxon>
        <taxon>Magnoliopsida</taxon>
        <taxon>Ranunculales</taxon>
        <taxon>Menispermaceae</taxon>
        <taxon>Menispermoideae</taxon>
        <taxon>Cissampelideae</taxon>
        <taxon>Stephania</taxon>
    </lineage>
</organism>
<dbReference type="Gene3D" id="1.25.40.10">
    <property type="entry name" value="Tetratricopeptide repeat domain"/>
    <property type="match status" value="3"/>
</dbReference>
<feature type="repeat" description="PPR" evidence="3">
    <location>
        <begin position="96"/>
        <end position="130"/>
    </location>
</feature>
<keyword evidence="5" id="KW-1185">Reference proteome</keyword>
<evidence type="ECO:0000256" key="1">
    <source>
        <dbReference type="ARBA" id="ARBA00007626"/>
    </source>
</evidence>
<evidence type="ECO:0000256" key="2">
    <source>
        <dbReference type="ARBA" id="ARBA00022737"/>
    </source>
</evidence>
<dbReference type="AlphaFoldDB" id="A0AAP0HSN2"/>
<reference evidence="4 5" key="1">
    <citation type="submission" date="2024-01" db="EMBL/GenBank/DDBJ databases">
        <title>Genome assemblies of Stephania.</title>
        <authorList>
            <person name="Yang L."/>
        </authorList>
    </citation>
    <scope>NUCLEOTIDE SEQUENCE [LARGE SCALE GENOMIC DNA]</scope>
    <source>
        <strain evidence="4">JXDWG</strain>
        <tissue evidence="4">Leaf</tissue>
    </source>
</reference>
<evidence type="ECO:0000313" key="4">
    <source>
        <dbReference type="EMBL" id="KAK9095712.1"/>
    </source>
</evidence>
<dbReference type="InterPro" id="IPR011990">
    <property type="entry name" value="TPR-like_helical_dom_sf"/>
</dbReference>
<gene>
    <name evidence="4" type="ORF">Scep_027181</name>
</gene>
<evidence type="ECO:0000313" key="5">
    <source>
        <dbReference type="Proteomes" id="UP001419268"/>
    </source>
</evidence>